<evidence type="ECO:0000313" key="2">
    <source>
        <dbReference type="EMBL" id="VEL16757.1"/>
    </source>
</evidence>
<dbReference type="Proteomes" id="UP000784294">
    <property type="component" value="Unassembled WGS sequence"/>
</dbReference>
<feature type="chain" id="PRO_5019168829" evidence="1">
    <location>
        <begin position="20"/>
        <end position="46"/>
    </location>
</feature>
<organism evidence="2 3">
    <name type="scientific">Protopolystoma xenopodis</name>
    <dbReference type="NCBI Taxonomy" id="117903"/>
    <lineage>
        <taxon>Eukaryota</taxon>
        <taxon>Metazoa</taxon>
        <taxon>Spiralia</taxon>
        <taxon>Lophotrochozoa</taxon>
        <taxon>Platyhelminthes</taxon>
        <taxon>Monogenea</taxon>
        <taxon>Polyopisthocotylea</taxon>
        <taxon>Polystomatidea</taxon>
        <taxon>Polystomatidae</taxon>
        <taxon>Protopolystoma</taxon>
    </lineage>
</organism>
<feature type="signal peptide" evidence="1">
    <location>
        <begin position="1"/>
        <end position="19"/>
    </location>
</feature>
<keyword evidence="3" id="KW-1185">Reference proteome</keyword>
<reference evidence="2" key="1">
    <citation type="submission" date="2018-11" db="EMBL/GenBank/DDBJ databases">
        <authorList>
            <consortium name="Pathogen Informatics"/>
        </authorList>
    </citation>
    <scope>NUCLEOTIDE SEQUENCE</scope>
</reference>
<accession>A0A448WPA4</accession>
<sequence>MRNVKTLIHLISMLPNVWTRLLRQVSALQNRDLIFKYTSRFSLSSI</sequence>
<proteinExistence type="predicted"/>
<name>A0A448WPA4_9PLAT</name>
<keyword evidence="1" id="KW-0732">Signal</keyword>
<gene>
    <name evidence="2" type="ORF">PXEA_LOCUS10197</name>
</gene>
<dbReference type="AlphaFoldDB" id="A0A448WPA4"/>
<evidence type="ECO:0000313" key="3">
    <source>
        <dbReference type="Proteomes" id="UP000784294"/>
    </source>
</evidence>
<evidence type="ECO:0000256" key="1">
    <source>
        <dbReference type="SAM" id="SignalP"/>
    </source>
</evidence>
<comment type="caution">
    <text evidence="2">The sequence shown here is derived from an EMBL/GenBank/DDBJ whole genome shotgun (WGS) entry which is preliminary data.</text>
</comment>
<protein>
    <submittedName>
        <fullName evidence="2">Uncharacterized protein</fullName>
    </submittedName>
</protein>
<dbReference type="EMBL" id="CAAALY010029728">
    <property type="protein sequence ID" value="VEL16757.1"/>
    <property type="molecule type" value="Genomic_DNA"/>
</dbReference>